<dbReference type="AlphaFoldDB" id="A0A9P6N975"/>
<accession>A0A9P6N975</accession>
<dbReference type="Pfam" id="PF04190">
    <property type="entry name" value="GET4"/>
    <property type="match status" value="1"/>
</dbReference>
<feature type="region of interest" description="Disordered" evidence="2">
    <location>
        <begin position="336"/>
        <end position="366"/>
    </location>
</feature>
<evidence type="ECO:0008006" key="5">
    <source>
        <dbReference type="Google" id="ProtNLM"/>
    </source>
</evidence>
<dbReference type="PANTHER" id="PTHR12875">
    <property type="entry name" value="GOLGI TO ER TRAFFIC PROTEIN 4 HOMOLOG"/>
    <property type="match status" value="1"/>
</dbReference>
<evidence type="ECO:0000256" key="2">
    <source>
        <dbReference type="SAM" id="MobiDB-lite"/>
    </source>
</evidence>
<dbReference type="Gene3D" id="1.25.40.10">
    <property type="entry name" value="Tetratricopeptide repeat domain"/>
    <property type="match status" value="1"/>
</dbReference>
<dbReference type="GO" id="GO:0005829">
    <property type="term" value="C:cytosol"/>
    <property type="evidence" value="ECO:0007669"/>
    <property type="project" value="TreeGrafter"/>
</dbReference>
<reference evidence="3" key="1">
    <citation type="submission" date="2013-11" db="EMBL/GenBank/DDBJ databases">
        <title>Genome sequence of the fusiform rust pathogen reveals effectors for host alternation and coevolution with pine.</title>
        <authorList>
            <consortium name="DOE Joint Genome Institute"/>
            <person name="Smith K."/>
            <person name="Pendleton A."/>
            <person name="Kubisiak T."/>
            <person name="Anderson C."/>
            <person name="Salamov A."/>
            <person name="Aerts A."/>
            <person name="Riley R."/>
            <person name="Clum A."/>
            <person name="Lindquist E."/>
            <person name="Ence D."/>
            <person name="Campbell M."/>
            <person name="Kronenberg Z."/>
            <person name="Feau N."/>
            <person name="Dhillon B."/>
            <person name="Hamelin R."/>
            <person name="Burleigh J."/>
            <person name="Smith J."/>
            <person name="Yandell M."/>
            <person name="Nelson C."/>
            <person name="Grigoriev I."/>
            <person name="Davis J."/>
        </authorList>
    </citation>
    <scope>NUCLEOTIDE SEQUENCE</scope>
    <source>
        <strain evidence="3">G11</strain>
    </source>
</reference>
<sequence>MPTPSLARTLKSIQNLVDHEEWYAAHQKYRTSAARLLKSSEATASQDAISLLFEGSRLLLQRQQLGSGTDLALMLIRDVYVGRKIAYTPDERNKLLNLIALTGPADNWRKTIIDASLSWSSDAGQCPTGDPVLHLTVGELLAKENQLHLASVHLLSACNQDAARALSGVMWTWSKQETKPEAALGRYAARGVLGYLELGSILVARTFLEDFLAKVTKTYPKLRHSSLPCATKGAKDVEVYTSPALNFLQLLILTCQVGPGTLPSGAPAPNGHTGATVGKAVFQAMIGRYARVDSWIGSQATKETLDVLAQMYFGIKPLRPSGNILNDLMGSLFSGGGGPALPPSSSRGLQGRGKNTSSQISTPGLD</sequence>
<protein>
    <recommendedName>
        <fullName evidence="5">Golgi to ER traffic protein 4</fullName>
    </recommendedName>
</protein>
<name>A0A9P6N975_9BASI</name>
<dbReference type="GO" id="GO:0045048">
    <property type="term" value="P:protein insertion into ER membrane"/>
    <property type="evidence" value="ECO:0007669"/>
    <property type="project" value="InterPro"/>
</dbReference>
<dbReference type="InterPro" id="IPR007317">
    <property type="entry name" value="GET4"/>
</dbReference>
<comment type="caution">
    <text evidence="3">The sequence shown here is derived from an EMBL/GenBank/DDBJ whole genome shotgun (WGS) entry which is preliminary data.</text>
</comment>
<dbReference type="EMBL" id="MU167527">
    <property type="protein sequence ID" value="KAG0139758.1"/>
    <property type="molecule type" value="Genomic_DNA"/>
</dbReference>
<evidence type="ECO:0000313" key="4">
    <source>
        <dbReference type="Proteomes" id="UP000886653"/>
    </source>
</evidence>
<dbReference type="Proteomes" id="UP000886653">
    <property type="component" value="Unassembled WGS sequence"/>
</dbReference>
<gene>
    <name evidence="3" type="ORF">CROQUDRAFT_666046</name>
</gene>
<comment type="similarity">
    <text evidence="1">Belongs to the GET4 family.</text>
</comment>
<dbReference type="OrthoDB" id="10252405at2759"/>
<proteinExistence type="inferred from homology"/>
<feature type="compositionally biased region" description="Polar residues" evidence="2">
    <location>
        <begin position="353"/>
        <end position="366"/>
    </location>
</feature>
<organism evidence="3 4">
    <name type="scientific">Cronartium quercuum f. sp. fusiforme G11</name>
    <dbReference type="NCBI Taxonomy" id="708437"/>
    <lineage>
        <taxon>Eukaryota</taxon>
        <taxon>Fungi</taxon>
        <taxon>Dikarya</taxon>
        <taxon>Basidiomycota</taxon>
        <taxon>Pucciniomycotina</taxon>
        <taxon>Pucciniomycetes</taxon>
        <taxon>Pucciniales</taxon>
        <taxon>Coleosporiaceae</taxon>
        <taxon>Cronartium</taxon>
    </lineage>
</organism>
<dbReference type="PANTHER" id="PTHR12875:SF0">
    <property type="entry name" value="GOLGI TO ER TRAFFIC PROTEIN 4 HOMOLOG"/>
    <property type="match status" value="1"/>
</dbReference>
<evidence type="ECO:0000256" key="1">
    <source>
        <dbReference type="ARBA" id="ARBA00005351"/>
    </source>
</evidence>
<keyword evidence="4" id="KW-1185">Reference proteome</keyword>
<evidence type="ECO:0000313" key="3">
    <source>
        <dbReference type="EMBL" id="KAG0139758.1"/>
    </source>
</evidence>
<dbReference type="InterPro" id="IPR011990">
    <property type="entry name" value="TPR-like_helical_dom_sf"/>
</dbReference>